<evidence type="ECO:0000313" key="2">
    <source>
        <dbReference type="Proteomes" id="UP001333110"/>
    </source>
</evidence>
<protein>
    <recommendedName>
        <fullName evidence="3">Reverse transcriptase domain-containing protein</fullName>
    </recommendedName>
</protein>
<dbReference type="EMBL" id="JAUNZN010000007">
    <property type="protein sequence ID" value="KAK4818476.1"/>
    <property type="molecule type" value="Genomic_DNA"/>
</dbReference>
<dbReference type="AlphaFoldDB" id="A0AAN7S3R8"/>
<organism evidence="1 2">
    <name type="scientific">Mycteria americana</name>
    <name type="common">Wood stork</name>
    <dbReference type="NCBI Taxonomy" id="33587"/>
    <lineage>
        <taxon>Eukaryota</taxon>
        <taxon>Metazoa</taxon>
        <taxon>Chordata</taxon>
        <taxon>Craniata</taxon>
        <taxon>Vertebrata</taxon>
        <taxon>Euteleostomi</taxon>
        <taxon>Archelosauria</taxon>
        <taxon>Archosauria</taxon>
        <taxon>Dinosauria</taxon>
        <taxon>Saurischia</taxon>
        <taxon>Theropoda</taxon>
        <taxon>Coelurosauria</taxon>
        <taxon>Aves</taxon>
        <taxon>Neognathae</taxon>
        <taxon>Neoaves</taxon>
        <taxon>Aequornithes</taxon>
        <taxon>Ciconiiformes</taxon>
        <taxon>Ciconiidae</taxon>
        <taxon>Mycteria</taxon>
    </lineage>
</organism>
<proteinExistence type="predicted"/>
<accession>A0AAN7S3R8</accession>
<evidence type="ECO:0000313" key="1">
    <source>
        <dbReference type="EMBL" id="KAK4818476.1"/>
    </source>
</evidence>
<dbReference type="PANTHER" id="PTHR33332">
    <property type="entry name" value="REVERSE TRANSCRIPTASE DOMAIN-CONTAINING PROTEIN"/>
    <property type="match status" value="1"/>
</dbReference>
<reference evidence="1 2" key="1">
    <citation type="journal article" date="2023" name="J. Hered.">
        <title>Chromosome-level genome of the wood stork (Mycteria americana) provides insight into avian chromosome evolution.</title>
        <authorList>
            <person name="Flamio R. Jr."/>
            <person name="Ramstad K.M."/>
        </authorList>
    </citation>
    <scope>NUCLEOTIDE SEQUENCE [LARGE SCALE GENOMIC DNA]</scope>
    <source>
        <strain evidence="1">JAX WOST 10</strain>
    </source>
</reference>
<sequence length="131" mass="14328">MEQVIVETISKHMKDKMIGSSPHGFMMEELCLTNLIAFNNEVTSLVDKAGAVIVVYLDFSKAFDSVSHNILIDKLTKYSTGEATSGVLCPVLGSPIQEGNRLTGASPARTVKMIKGLECLYYEESLRKLGL</sequence>
<keyword evidence="2" id="KW-1185">Reference proteome</keyword>
<dbReference type="Proteomes" id="UP001333110">
    <property type="component" value="Unassembled WGS sequence"/>
</dbReference>
<comment type="caution">
    <text evidence="1">The sequence shown here is derived from an EMBL/GenBank/DDBJ whole genome shotgun (WGS) entry which is preliminary data.</text>
</comment>
<name>A0AAN7S3R8_MYCAM</name>
<gene>
    <name evidence="1" type="ORF">QYF61_014178</name>
</gene>
<evidence type="ECO:0008006" key="3">
    <source>
        <dbReference type="Google" id="ProtNLM"/>
    </source>
</evidence>